<dbReference type="Pfam" id="PF02386">
    <property type="entry name" value="TrkH"/>
    <property type="match status" value="1"/>
</dbReference>
<evidence type="ECO:0000313" key="12">
    <source>
        <dbReference type="Proteomes" id="UP000189475"/>
    </source>
</evidence>
<evidence type="ECO:0000256" key="3">
    <source>
        <dbReference type="ARBA" id="ARBA00022475"/>
    </source>
</evidence>
<accession>A0A1R4B5G0</accession>
<gene>
    <name evidence="11" type="primary">ktrB</name>
    <name evidence="11" type="ORF">VPAL9027_02144</name>
</gene>
<name>A0A1R4B5G0_9VIBR</name>
<keyword evidence="9 10" id="KW-0472">Membrane</keyword>
<feature type="transmembrane region" description="Helical" evidence="10">
    <location>
        <begin position="146"/>
        <end position="163"/>
    </location>
</feature>
<feature type="transmembrane region" description="Helical" evidence="10">
    <location>
        <begin position="399"/>
        <end position="416"/>
    </location>
</feature>
<reference evidence="11 12" key="1">
    <citation type="submission" date="2017-02" db="EMBL/GenBank/DDBJ databases">
        <authorList>
            <person name="Peterson S.W."/>
        </authorList>
    </citation>
    <scope>NUCLEOTIDE SEQUENCE [LARGE SCALE GENOMIC DNA]</scope>
    <source>
        <strain evidence="11 12">CECT 9027</strain>
    </source>
</reference>
<keyword evidence="6" id="KW-0630">Potassium</keyword>
<dbReference type="OrthoDB" id="9810952at2"/>
<dbReference type="GO" id="GO:0005886">
    <property type="term" value="C:plasma membrane"/>
    <property type="evidence" value="ECO:0007669"/>
    <property type="project" value="UniProtKB-SubCell"/>
</dbReference>
<keyword evidence="5 10" id="KW-0812">Transmembrane</keyword>
<feature type="transmembrane region" description="Helical" evidence="10">
    <location>
        <begin position="245"/>
        <end position="264"/>
    </location>
</feature>
<feature type="transmembrane region" description="Helical" evidence="10">
    <location>
        <begin position="328"/>
        <end position="345"/>
    </location>
</feature>
<evidence type="ECO:0000256" key="9">
    <source>
        <dbReference type="ARBA" id="ARBA00023136"/>
    </source>
</evidence>
<keyword evidence="7 10" id="KW-1133">Transmembrane helix</keyword>
<dbReference type="PANTHER" id="PTHR32024:SF1">
    <property type="entry name" value="KTR SYSTEM POTASSIUM UPTAKE PROTEIN B"/>
    <property type="match status" value="1"/>
</dbReference>
<evidence type="ECO:0000256" key="10">
    <source>
        <dbReference type="SAM" id="Phobius"/>
    </source>
</evidence>
<evidence type="ECO:0000256" key="2">
    <source>
        <dbReference type="ARBA" id="ARBA00022448"/>
    </source>
</evidence>
<comment type="subcellular location">
    <subcellularLocation>
        <location evidence="1">Cell membrane</location>
        <topology evidence="1">Multi-pass membrane protein</topology>
    </subcellularLocation>
</comment>
<keyword evidence="2" id="KW-0813">Transport</keyword>
<dbReference type="STRING" id="1918946.VPAL9027_02144"/>
<feature type="transmembrane region" description="Helical" evidence="10">
    <location>
        <begin position="91"/>
        <end position="115"/>
    </location>
</feature>
<keyword evidence="3" id="KW-1003">Cell membrane</keyword>
<proteinExistence type="predicted"/>
<dbReference type="AlphaFoldDB" id="A0A1R4B5G0"/>
<dbReference type="GO" id="GO:0015379">
    <property type="term" value="F:potassium:chloride symporter activity"/>
    <property type="evidence" value="ECO:0007669"/>
    <property type="project" value="InterPro"/>
</dbReference>
<feature type="transmembrane region" description="Helical" evidence="10">
    <location>
        <begin position="301"/>
        <end position="322"/>
    </location>
</feature>
<feature type="transmembrane region" description="Helical" evidence="10">
    <location>
        <begin position="206"/>
        <end position="225"/>
    </location>
</feature>
<evidence type="ECO:0000256" key="6">
    <source>
        <dbReference type="ARBA" id="ARBA00022958"/>
    </source>
</evidence>
<organism evidence="11 12">
    <name type="scientific">Vibrio palustris</name>
    <dbReference type="NCBI Taxonomy" id="1918946"/>
    <lineage>
        <taxon>Bacteria</taxon>
        <taxon>Pseudomonadati</taxon>
        <taxon>Pseudomonadota</taxon>
        <taxon>Gammaproteobacteria</taxon>
        <taxon>Vibrionales</taxon>
        <taxon>Vibrionaceae</taxon>
        <taxon>Vibrio</taxon>
    </lineage>
</organism>
<feature type="transmembrane region" description="Helical" evidence="10">
    <location>
        <begin position="366"/>
        <end position="387"/>
    </location>
</feature>
<dbReference type="NCBIfam" id="TIGR00933">
    <property type="entry name" value="2a38"/>
    <property type="match status" value="1"/>
</dbReference>
<dbReference type="RefSeq" id="WP_077314553.1">
    <property type="nucleotide sequence ID" value="NZ_AP024888.1"/>
</dbReference>
<keyword evidence="8" id="KW-0406">Ion transport</keyword>
<feature type="transmembrane region" description="Helical" evidence="10">
    <location>
        <begin position="32"/>
        <end position="53"/>
    </location>
</feature>
<dbReference type="EMBL" id="FUFT01000005">
    <property type="protein sequence ID" value="SJL84162.1"/>
    <property type="molecule type" value="Genomic_DNA"/>
</dbReference>
<evidence type="ECO:0000313" key="11">
    <source>
        <dbReference type="EMBL" id="SJL84162.1"/>
    </source>
</evidence>
<feature type="transmembrane region" description="Helical" evidence="10">
    <location>
        <begin position="423"/>
        <end position="443"/>
    </location>
</feature>
<sequence>MKLKRPRQGLFISYSQLKGKKHRKKHSNEPRIIFMSFVAVLFPAALLLMLPVFSKTGLSLLDALFTATSAISVTGLGVVDTGTHFTRAGQSLLLILMQIGGLGQMTLSAVLLYLFGVRLSLQQQALAKEALGQNNDINLRSLVKKIIIFALVAECIGWGLLAFRWVPEKGWSDGLFYALFHAVSAFNNAGFSLFSNSLTSYVGDPLVIMTLSILFILGGLGFTVIGDVWSNGWKGWARLHLHSKIMLTATPVLLAFGTVMFWLLEHNNTATLGSLSPASQWLAAFFQSASARTAGFNSVNIGQFTHSAMLIMIFLMLIGAGATSTGGGIKVSTFMVALLATWSFLRQRSSVVLFKRSISWPTVTKALAIIIVSGVILMMSMFLLLITEKATFEQVVFETISAFATVGLSSGLTAHLSEPGKMILIVVMIVGRIGPLTLAYMLARAEPTLLKYPEENVLTG</sequence>
<evidence type="ECO:0000256" key="7">
    <source>
        <dbReference type="ARBA" id="ARBA00022989"/>
    </source>
</evidence>
<keyword evidence="12" id="KW-1185">Reference proteome</keyword>
<keyword evidence="4" id="KW-0633">Potassium transport</keyword>
<evidence type="ECO:0000256" key="5">
    <source>
        <dbReference type="ARBA" id="ARBA00022692"/>
    </source>
</evidence>
<dbReference type="Proteomes" id="UP000189475">
    <property type="component" value="Unassembled WGS sequence"/>
</dbReference>
<dbReference type="InterPro" id="IPR003445">
    <property type="entry name" value="Cat_transpt"/>
</dbReference>
<dbReference type="InterPro" id="IPR004772">
    <property type="entry name" value="TrkH"/>
</dbReference>
<evidence type="ECO:0000256" key="4">
    <source>
        <dbReference type="ARBA" id="ARBA00022538"/>
    </source>
</evidence>
<evidence type="ECO:0000256" key="8">
    <source>
        <dbReference type="ARBA" id="ARBA00023065"/>
    </source>
</evidence>
<feature type="transmembrane region" description="Helical" evidence="10">
    <location>
        <begin position="175"/>
        <end position="194"/>
    </location>
</feature>
<dbReference type="PANTHER" id="PTHR32024">
    <property type="entry name" value="TRK SYSTEM POTASSIUM UPTAKE PROTEIN TRKG-RELATED"/>
    <property type="match status" value="1"/>
</dbReference>
<evidence type="ECO:0000256" key="1">
    <source>
        <dbReference type="ARBA" id="ARBA00004651"/>
    </source>
</evidence>
<protein>
    <submittedName>
        <fullName evidence="11">Ktr system potassium uptake protein B</fullName>
    </submittedName>
</protein>